<keyword evidence="1" id="KW-0378">Hydrolase</keyword>
<dbReference type="Proteomes" id="UP000243640">
    <property type="component" value="Unassembled WGS sequence"/>
</dbReference>
<accession>A0A235CMD0</accession>
<dbReference type="Gene3D" id="1.10.260.80">
    <property type="match status" value="1"/>
</dbReference>
<dbReference type="AlphaFoldDB" id="A0A235CMD0"/>
<dbReference type="CDD" id="cd01427">
    <property type="entry name" value="HAD_like"/>
    <property type="match status" value="1"/>
</dbReference>
<dbReference type="PANTHER" id="PTHR43885:SF1">
    <property type="entry name" value="SUPERFAMILY HYDROLASE, PUTATIVE (AFU_ORTHOLOGUE AFUA_4G13290)-RELATED"/>
    <property type="match status" value="1"/>
</dbReference>
<organism evidence="1 2">
    <name type="scientific">Oceanimonas baumannii</name>
    <dbReference type="NCBI Taxonomy" id="129578"/>
    <lineage>
        <taxon>Bacteria</taxon>
        <taxon>Pseudomonadati</taxon>
        <taxon>Pseudomonadota</taxon>
        <taxon>Gammaproteobacteria</taxon>
        <taxon>Aeromonadales</taxon>
        <taxon>Aeromonadaceae</taxon>
        <taxon>Oceanimonas</taxon>
    </lineage>
</organism>
<dbReference type="InterPro" id="IPR036412">
    <property type="entry name" value="HAD-like_sf"/>
</dbReference>
<evidence type="ECO:0000313" key="2">
    <source>
        <dbReference type="Proteomes" id="UP000243640"/>
    </source>
</evidence>
<dbReference type="SFLD" id="SFLDS00003">
    <property type="entry name" value="Haloacid_Dehalogenase"/>
    <property type="match status" value="1"/>
</dbReference>
<dbReference type="InterPro" id="IPR023214">
    <property type="entry name" value="HAD_sf"/>
</dbReference>
<dbReference type="SUPFAM" id="SSF56784">
    <property type="entry name" value="HAD-like"/>
    <property type="match status" value="1"/>
</dbReference>
<dbReference type="InterPro" id="IPR006439">
    <property type="entry name" value="HAD-SF_hydro_IA"/>
</dbReference>
<proteinExistence type="predicted"/>
<dbReference type="OrthoDB" id="5623813at2"/>
<dbReference type="SFLD" id="SFLDG01129">
    <property type="entry name" value="C1.5:_HAD__Beta-PGM__Phosphata"/>
    <property type="match status" value="1"/>
</dbReference>
<dbReference type="NCBIfam" id="TIGR01509">
    <property type="entry name" value="HAD-SF-IA-v3"/>
    <property type="match status" value="1"/>
</dbReference>
<sequence>MMTLGSDFKFNDIRGVIFDLDGTLAHSNPDFPGLRRELGVSPGADVLAHVDSLTDASARNRALATIHEYECRASHTSSWVDGARELIAFLHARSLPLAILTRNIPEAAQLTINKLGIDIDLVLTRHDARPKPHPEGIQIICRQWQLAPADILYVGDYLFDLQTAQNAGSRCALYFPGAVPDYAHEADLLVACYHRFIDAWRKGDE</sequence>
<reference evidence="1 2" key="1">
    <citation type="submission" date="2017-08" db="EMBL/GenBank/DDBJ databases">
        <title>Draft Genome Sequence of the Marine Bacterium Oceanimonas baumannii ATCC 700832.</title>
        <authorList>
            <person name="Mcclelland W.D."/>
            <person name="Brennan M.A."/>
            <person name="Trachtenberg A.M."/>
            <person name="Maclea K.S."/>
        </authorList>
    </citation>
    <scope>NUCLEOTIDE SEQUENCE [LARGE SCALE GENOMIC DNA]</scope>
    <source>
        <strain evidence="1 2">ATCC 700832</strain>
    </source>
</reference>
<dbReference type="EMBL" id="NQJF01000003">
    <property type="protein sequence ID" value="OYD25596.1"/>
    <property type="molecule type" value="Genomic_DNA"/>
</dbReference>
<dbReference type="InterPro" id="IPR041492">
    <property type="entry name" value="HAD_2"/>
</dbReference>
<dbReference type="NCBIfam" id="TIGR01549">
    <property type="entry name" value="HAD-SF-IA-v1"/>
    <property type="match status" value="1"/>
</dbReference>
<gene>
    <name evidence="1" type="ORF">B6S09_05135</name>
</gene>
<comment type="caution">
    <text evidence="1">The sequence shown here is derived from an EMBL/GenBank/DDBJ whole genome shotgun (WGS) entry which is preliminary data.</text>
</comment>
<evidence type="ECO:0000313" key="1">
    <source>
        <dbReference type="EMBL" id="OYD25596.1"/>
    </source>
</evidence>
<dbReference type="Pfam" id="PF13419">
    <property type="entry name" value="HAD_2"/>
    <property type="match status" value="1"/>
</dbReference>
<protein>
    <submittedName>
        <fullName evidence="1">HAD family hydrolase</fullName>
    </submittedName>
</protein>
<dbReference type="PANTHER" id="PTHR43885">
    <property type="entry name" value="HALOACID DEHALOGENASE-LIKE HYDROLASE"/>
    <property type="match status" value="1"/>
</dbReference>
<dbReference type="Gene3D" id="3.40.50.1000">
    <property type="entry name" value="HAD superfamily/HAD-like"/>
    <property type="match status" value="1"/>
</dbReference>
<name>A0A235CMD0_9GAMM</name>
<dbReference type="GO" id="GO:0016787">
    <property type="term" value="F:hydrolase activity"/>
    <property type="evidence" value="ECO:0007669"/>
    <property type="project" value="UniProtKB-KW"/>
</dbReference>